<feature type="domain" description="Putative ER transporter 6TM N-terminal" evidence="8">
    <location>
        <begin position="64"/>
        <end position="478"/>
    </location>
</feature>
<sequence>MHQSTHPTINVVLLPSLPLDTAGDADFGARIDQFNPKAKAKPSSGGEQDEAKPEESFPAKVKRIWLAKTGVDQRTYMQLFKGALAPTIAISAYQSTVWAETYTTIGYLCGIIAILSLPILPRAKYLQTMLTSVLVVCLGCAVALLAMFCTVHARLNSEGQQGSRNGGPGTSGLATGGAPTSTYNSSASAVAGVWLFVQIYAVSTYRANRPQFTIPSIMYAIFANVSMIYAPQFSSMAQAEAFAQKLLEAFLTGFAVSTGVSLFVFPLTSRGVVFNDITAYIASLRGCMQANLDYMRSLEDSDMFAPHRVNTAGDEVAGSKEAATFKAKMQALTGLHAKLNMDLPFAKREVALGNLGPDDLQELAKGLRQIMVPTIGLSSMPDIFQRIAESRGWDRQLDLSHATVDEAPNEEEKIRIESIQQWHHLMEKLREPYGRATTTIDEGLEHVAITLRLTSKKPARSAEYAAESNGDEPQPGEKGFAAYYERRSMDYVESRKDILRSWCSVHGIELPTNFFDDPYREDYQVPEAPAWMNADPRSPTRQRLRRQLFVCLHLQFLLWNANRKVYDLILHVEGLQASGKLSRTRLIVPGLKRLRKWARSMFAHDDEAHDDQQIDTGTNATTVYLGEAYRKKKDPEHLPPKTAWEKSSNMLRLISHVLASPESAFGFRCACATMSIAVVAYLHQTQTFFTRERLFWSQIMISISMSPTAAQSVRGFVLRIFGTFVAMLVDGHTAGVLVFYFVFLHGGVYIVVKHPPITPVGMITQVTLTLILGYELQVRKVGVQVATSNGQAYFPIYELAPIRLATVCGGLFLAWIWTVFPYPITEHSMMRKNLGRSLYLLANYYSVMHETRISWISPSAFIKFDIPIGGKFPRQQYQEIIALMQSTLNFMALVSLASTTFTELQEQDAKNEHNSEWLRDFRRLISQANVTSESLTTLLSLLSASVTSGTPLPPYLRVPEPFQLAQRLDEMDQDILSVRHIAEPGYSSFAVIQIGTRCVIDDLRKVLQLVKELVGELDFSYHIVSTTDPTRNSSSETLLYHSPFAENKKD</sequence>
<feature type="transmembrane region" description="Helical" evidence="6">
    <location>
        <begin position="802"/>
        <end position="824"/>
    </location>
</feature>
<feature type="domain" description="Integral membrane bound transporter" evidence="9">
    <location>
        <begin position="685"/>
        <end position="817"/>
    </location>
</feature>
<evidence type="ECO:0000256" key="5">
    <source>
        <dbReference type="SAM" id="MobiDB-lite"/>
    </source>
</evidence>
<reference evidence="10 11" key="1">
    <citation type="submission" date="2017-03" db="EMBL/GenBank/DDBJ databases">
        <title>Genomes of endolithic fungi from Antarctica.</title>
        <authorList>
            <person name="Coleine C."/>
            <person name="Masonjones S."/>
            <person name="Stajich J.E."/>
        </authorList>
    </citation>
    <scope>NUCLEOTIDE SEQUENCE [LARGE SCALE GENOMIC DNA]</scope>
    <source>
        <strain evidence="10 11">CCFEE 5184</strain>
    </source>
</reference>
<comment type="caution">
    <text evidence="10">The sequence shown here is derived from an EMBL/GenBank/DDBJ whole genome shotgun (WGS) entry which is preliminary data.</text>
</comment>
<evidence type="ECO:0000256" key="4">
    <source>
        <dbReference type="ARBA" id="ARBA00023136"/>
    </source>
</evidence>
<dbReference type="Pfam" id="PF13515">
    <property type="entry name" value="FUSC_2"/>
    <property type="match status" value="1"/>
</dbReference>
<name>A0A4U0XVF7_9PEZI</name>
<feature type="transmembrane region" description="Helical" evidence="6">
    <location>
        <begin position="132"/>
        <end position="153"/>
    </location>
</feature>
<evidence type="ECO:0000256" key="2">
    <source>
        <dbReference type="ARBA" id="ARBA00022692"/>
    </source>
</evidence>
<evidence type="ECO:0000259" key="9">
    <source>
        <dbReference type="Pfam" id="PF13515"/>
    </source>
</evidence>
<dbReference type="Pfam" id="PF10337">
    <property type="entry name" value="ArAE_2_N"/>
    <property type="match status" value="1"/>
</dbReference>
<evidence type="ECO:0008006" key="12">
    <source>
        <dbReference type="Google" id="ProtNLM"/>
    </source>
</evidence>
<dbReference type="InterPro" id="IPR018820">
    <property type="entry name" value="BRE4-related_DUF2421"/>
</dbReference>
<protein>
    <recommendedName>
        <fullName evidence="12">ER transporter 6TM N-terminal domain-containing protein</fullName>
    </recommendedName>
</protein>
<feature type="transmembrane region" description="Helical" evidence="6">
    <location>
        <begin position="212"/>
        <end position="230"/>
    </location>
</feature>
<dbReference type="STRING" id="329884.A0A4U0XVF7"/>
<evidence type="ECO:0000259" key="8">
    <source>
        <dbReference type="Pfam" id="PF10337"/>
    </source>
</evidence>
<gene>
    <name evidence="10" type="ORF">B0A55_02439</name>
</gene>
<dbReference type="OrthoDB" id="2274698at2759"/>
<evidence type="ECO:0000256" key="1">
    <source>
        <dbReference type="ARBA" id="ARBA00004141"/>
    </source>
</evidence>
<dbReference type="Proteomes" id="UP000309340">
    <property type="component" value="Unassembled WGS sequence"/>
</dbReference>
<evidence type="ECO:0000256" key="3">
    <source>
        <dbReference type="ARBA" id="ARBA00022989"/>
    </source>
</evidence>
<dbReference type="PANTHER" id="PTHR37994">
    <property type="entry name" value="ARAE_2_N DOMAIN-CONTAINING PROTEIN-RELATED"/>
    <property type="match status" value="1"/>
</dbReference>
<feature type="transmembrane region" description="Helical" evidence="6">
    <location>
        <begin position="187"/>
        <end position="205"/>
    </location>
</feature>
<dbReference type="EMBL" id="NAJQ01000088">
    <property type="protein sequence ID" value="TKA79513.1"/>
    <property type="molecule type" value="Genomic_DNA"/>
</dbReference>
<dbReference type="InterPro" id="IPR018823">
    <property type="entry name" value="ArAE_2_N"/>
</dbReference>
<dbReference type="GO" id="GO:0016020">
    <property type="term" value="C:membrane"/>
    <property type="evidence" value="ECO:0007669"/>
    <property type="project" value="UniProtKB-SubCell"/>
</dbReference>
<feature type="transmembrane region" description="Helical" evidence="6">
    <location>
        <begin position="720"/>
        <end position="743"/>
    </location>
</feature>
<organism evidence="10 11">
    <name type="scientific">Friedmanniomyces simplex</name>
    <dbReference type="NCBI Taxonomy" id="329884"/>
    <lineage>
        <taxon>Eukaryota</taxon>
        <taxon>Fungi</taxon>
        <taxon>Dikarya</taxon>
        <taxon>Ascomycota</taxon>
        <taxon>Pezizomycotina</taxon>
        <taxon>Dothideomycetes</taxon>
        <taxon>Dothideomycetidae</taxon>
        <taxon>Mycosphaerellales</taxon>
        <taxon>Teratosphaeriaceae</taxon>
        <taxon>Friedmanniomyces</taxon>
    </lineage>
</organism>
<proteinExistence type="predicted"/>
<evidence type="ECO:0000259" key="7">
    <source>
        <dbReference type="Pfam" id="PF10334"/>
    </source>
</evidence>
<feature type="transmembrane region" description="Helical" evidence="6">
    <location>
        <begin position="250"/>
        <end position="268"/>
    </location>
</feature>
<evidence type="ECO:0000313" key="10">
    <source>
        <dbReference type="EMBL" id="TKA79513.1"/>
    </source>
</evidence>
<keyword evidence="2 6" id="KW-0812">Transmembrane</keyword>
<feature type="transmembrane region" description="Helical" evidence="6">
    <location>
        <begin position="101"/>
        <end position="120"/>
    </location>
</feature>
<keyword evidence="4 6" id="KW-0472">Membrane</keyword>
<dbReference type="PANTHER" id="PTHR37994:SF4">
    <property type="entry name" value="ER TRANSPORTER 6TM N-TERMINAL DOMAIN-CONTAINING PROTEIN-RELATED"/>
    <property type="match status" value="1"/>
</dbReference>
<feature type="domain" description="DUF2421" evidence="7">
    <location>
        <begin position="856"/>
        <end position="1016"/>
    </location>
</feature>
<feature type="transmembrane region" description="Helical" evidence="6">
    <location>
        <begin position="665"/>
        <end position="683"/>
    </location>
</feature>
<keyword evidence="3 6" id="KW-1133">Transmembrane helix</keyword>
<dbReference type="Pfam" id="PF10334">
    <property type="entry name" value="BRE4"/>
    <property type="match status" value="1"/>
</dbReference>
<feature type="region of interest" description="Disordered" evidence="5">
    <location>
        <begin position="36"/>
        <end position="56"/>
    </location>
</feature>
<keyword evidence="11" id="KW-1185">Reference proteome</keyword>
<evidence type="ECO:0000256" key="6">
    <source>
        <dbReference type="SAM" id="Phobius"/>
    </source>
</evidence>
<dbReference type="InterPro" id="IPR049453">
    <property type="entry name" value="Memb_transporter_dom"/>
</dbReference>
<evidence type="ECO:0000313" key="11">
    <source>
        <dbReference type="Proteomes" id="UP000309340"/>
    </source>
</evidence>
<accession>A0A4U0XVF7</accession>
<dbReference type="AlphaFoldDB" id="A0A4U0XVF7"/>
<comment type="subcellular location">
    <subcellularLocation>
        <location evidence="1">Membrane</location>
        <topology evidence="1">Multi-pass membrane protein</topology>
    </subcellularLocation>
</comment>